<comment type="caution">
    <text evidence="1">The sequence shown here is derived from an EMBL/GenBank/DDBJ whole genome shotgun (WGS) entry which is preliminary data.</text>
</comment>
<proteinExistence type="predicted"/>
<gene>
    <name evidence="1" type="ORF">RM779_15025</name>
</gene>
<name>A0ABU2S7T6_9ACTN</name>
<reference evidence="2" key="1">
    <citation type="submission" date="2023-07" db="EMBL/GenBank/DDBJ databases">
        <title>30 novel species of actinomycetes from the DSMZ collection.</title>
        <authorList>
            <person name="Nouioui I."/>
        </authorList>
    </citation>
    <scope>NUCLEOTIDE SEQUENCE [LARGE SCALE GENOMIC DNA]</scope>
    <source>
        <strain evidence="2">DSM 41886</strain>
    </source>
</reference>
<sequence>MTEHGIEQLSDAPGAAWSRDYAMLALRVNRRLTEGSGSTLLIYRGPDSWAAAAGREEPPPAARLVEDAERLLADVPFEGTRAAWLRAQVRALRAVARGAAGAEAPLAEFAGECLGIEAGPVPESVFEEAHARLDAALPRGPGTTAERLHAWQAAHRLPQERIGLLPDLVRRAAVESRARTARIVPLPADEEVGCTVVPEAHFLGAGHYEGGGRSTIFVNGGLPWNLADLLYVVAHEGHPGHIAESLLKEHAPDQEVRFLLSPPFVLSEGLGLCAQEIAFPGDEAQEWLTRTVLAEQGIRPDGSDFAAIHRARTALWGTWANAAFLAAEGRPRAEVRDCLTRWGLLSEEEVAAALKSVTAPGMNAYVLGYYYGWRLVDTWLARAAPGPEREARVRRLLTEPLLPADLADA</sequence>
<protein>
    <recommendedName>
        <fullName evidence="3">DUF885 domain-containing protein</fullName>
    </recommendedName>
</protein>
<dbReference type="RefSeq" id="WP_311618197.1">
    <property type="nucleotide sequence ID" value="NZ_JAVREV010000007.1"/>
</dbReference>
<evidence type="ECO:0008006" key="3">
    <source>
        <dbReference type="Google" id="ProtNLM"/>
    </source>
</evidence>
<organism evidence="1 2">
    <name type="scientific">Streptomyces johnsoniae</name>
    <dbReference type="NCBI Taxonomy" id="3075532"/>
    <lineage>
        <taxon>Bacteria</taxon>
        <taxon>Bacillati</taxon>
        <taxon>Actinomycetota</taxon>
        <taxon>Actinomycetes</taxon>
        <taxon>Kitasatosporales</taxon>
        <taxon>Streptomycetaceae</taxon>
        <taxon>Streptomyces</taxon>
    </lineage>
</organism>
<dbReference type="EMBL" id="JAVREV010000007">
    <property type="protein sequence ID" value="MDT0443894.1"/>
    <property type="molecule type" value="Genomic_DNA"/>
</dbReference>
<evidence type="ECO:0000313" key="2">
    <source>
        <dbReference type="Proteomes" id="UP001183615"/>
    </source>
</evidence>
<keyword evidence="2" id="KW-1185">Reference proteome</keyword>
<evidence type="ECO:0000313" key="1">
    <source>
        <dbReference type="EMBL" id="MDT0443894.1"/>
    </source>
</evidence>
<dbReference type="Proteomes" id="UP001183615">
    <property type="component" value="Unassembled WGS sequence"/>
</dbReference>
<accession>A0ABU2S7T6</accession>